<organism evidence="2 3">
    <name type="scientific">Xylocopilactobacillus apis</name>
    <dbReference type="NCBI Taxonomy" id="2932183"/>
    <lineage>
        <taxon>Bacteria</taxon>
        <taxon>Bacillati</taxon>
        <taxon>Bacillota</taxon>
        <taxon>Bacilli</taxon>
        <taxon>Lactobacillales</taxon>
        <taxon>Lactobacillaceae</taxon>
        <taxon>Xylocopilactobacillus</taxon>
    </lineage>
</organism>
<dbReference type="Gene3D" id="3.40.190.10">
    <property type="entry name" value="Periplasmic binding protein-like II"/>
    <property type="match status" value="1"/>
</dbReference>
<gene>
    <name evidence="2" type="ORF">KIMC2_16520</name>
</gene>
<feature type="domain" description="ABC-type glycine betaine transport system substrate-binding" evidence="1">
    <location>
        <begin position="32"/>
        <end position="170"/>
    </location>
</feature>
<dbReference type="SUPFAM" id="SSF53850">
    <property type="entry name" value="Periplasmic binding protein-like II"/>
    <property type="match status" value="1"/>
</dbReference>
<dbReference type="KEGG" id="xak:KIMC2_16520"/>
<evidence type="ECO:0000313" key="2">
    <source>
        <dbReference type="EMBL" id="BDR57090.1"/>
    </source>
</evidence>
<dbReference type="AlphaFoldDB" id="A0AAU9DBF4"/>
<dbReference type="InterPro" id="IPR007210">
    <property type="entry name" value="ABC_Gly_betaine_transp_sub-bd"/>
</dbReference>
<keyword evidence="3" id="KW-1185">Reference proteome</keyword>
<dbReference type="Pfam" id="PF04069">
    <property type="entry name" value="OpuAC"/>
    <property type="match status" value="1"/>
</dbReference>
<dbReference type="PROSITE" id="PS51257">
    <property type="entry name" value="PROKAR_LIPOPROTEIN"/>
    <property type="match status" value="1"/>
</dbReference>
<dbReference type="Gene3D" id="3.40.190.120">
    <property type="entry name" value="Osmoprotection protein (prox), domain 2"/>
    <property type="match status" value="1"/>
</dbReference>
<sequence>MNLKKKLILVGIMTGMLFFLYGCRSTSQQDSPIKIGSKDFTENLIVSEIYALALEDHGLKVERVPNIASSIIPESIQKGKIDLYPEYTGTALLSIFKLALETNPQKEAATVHKHYEAGGKLTTLNYAFANDSQGIAIKTNVAKKYQIKTISDLQKNSTKIRFASQGNLINEKMACLD</sequence>
<proteinExistence type="predicted"/>
<dbReference type="GO" id="GO:0043190">
    <property type="term" value="C:ATP-binding cassette (ABC) transporter complex"/>
    <property type="evidence" value="ECO:0007669"/>
    <property type="project" value="InterPro"/>
</dbReference>
<reference evidence="2 3" key="1">
    <citation type="journal article" date="2023" name="Microbiol. Spectr.">
        <title>Symbiosis of Carpenter Bees with Uncharacterized Lactic Acid Bacteria Showing NAD Auxotrophy.</title>
        <authorList>
            <person name="Kawasaki S."/>
            <person name="Ozawa K."/>
            <person name="Mori T."/>
            <person name="Yamamoto A."/>
            <person name="Ito M."/>
            <person name="Ohkuma M."/>
            <person name="Sakamoto M."/>
            <person name="Matsutani M."/>
        </authorList>
    </citation>
    <scope>NUCLEOTIDE SEQUENCE [LARGE SCALE GENOMIC DNA]</scope>
    <source>
        <strain evidence="2 3">KimC2</strain>
    </source>
</reference>
<dbReference type="Proteomes" id="UP001321804">
    <property type="component" value="Chromosome"/>
</dbReference>
<evidence type="ECO:0000259" key="1">
    <source>
        <dbReference type="Pfam" id="PF04069"/>
    </source>
</evidence>
<evidence type="ECO:0000313" key="3">
    <source>
        <dbReference type="Proteomes" id="UP001321804"/>
    </source>
</evidence>
<dbReference type="GO" id="GO:0022857">
    <property type="term" value="F:transmembrane transporter activity"/>
    <property type="evidence" value="ECO:0007669"/>
    <property type="project" value="InterPro"/>
</dbReference>
<accession>A0AAU9DBF4</accession>
<protein>
    <recommendedName>
        <fullName evidence="1">ABC-type glycine betaine transport system substrate-binding domain-containing protein</fullName>
    </recommendedName>
</protein>
<name>A0AAU9DBF4_9LACO</name>
<dbReference type="EMBL" id="AP026801">
    <property type="protein sequence ID" value="BDR57090.1"/>
    <property type="molecule type" value="Genomic_DNA"/>
</dbReference>